<gene>
    <name evidence="3" type="ORF">HX829_08990</name>
</gene>
<name>A0A7Y7WCW7_9PSED</name>
<evidence type="ECO:0000256" key="2">
    <source>
        <dbReference type="SAM" id="SignalP"/>
    </source>
</evidence>
<feature type="signal peptide" evidence="2">
    <location>
        <begin position="1"/>
        <end position="27"/>
    </location>
</feature>
<feature type="chain" id="PRO_5030547485" description="Acid shock protein" evidence="2">
    <location>
        <begin position="28"/>
        <end position="76"/>
    </location>
</feature>
<feature type="region of interest" description="Disordered" evidence="1">
    <location>
        <begin position="36"/>
        <end position="76"/>
    </location>
</feature>
<feature type="compositionally biased region" description="Low complexity" evidence="1">
    <location>
        <begin position="64"/>
        <end position="76"/>
    </location>
</feature>
<keyword evidence="2" id="KW-0732">Signal</keyword>
<dbReference type="RefSeq" id="WP_100941131.1">
    <property type="nucleotide sequence ID" value="NZ_JACAPU010000012.1"/>
</dbReference>
<proteinExistence type="predicted"/>
<evidence type="ECO:0000313" key="4">
    <source>
        <dbReference type="Proteomes" id="UP000582981"/>
    </source>
</evidence>
<dbReference type="Proteomes" id="UP000582981">
    <property type="component" value="Unassembled WGS sequence"/>
</dbReference>
<reference evidence="3 4" key="1">
    <citation type="submission" date="2020-04" db="EMBL/GenBank/DDBJ databases">
        <title>Molecular characterization of pseudomonads from Agaricus bisporus reveal novel blotch 2 pathogens in Western Europe.</title>
        <authorList>
            <person name="Taparia T."/>
            <person name="Krijger M."/>
            <person name="Haynes E."/>
            <person name="Elpinstone J.G."/>
            <person name="Noble R."/>
            <person name="Van Der Wolf J."/>
        </authorList>
    </citation>
    <scope>NUCLEOTIDE SEQUENCE [LARGE SCALE GENOMIC DNA]</scope>
    <source>
        <strain evidence="3 4">F1001</strain>
    </source>
</reference>
<comment type="caution">
    <text evidence="3">The sequence shown here is derived from an EMBL/GenBank/DDBJ whole genome shotgun (WGS) entry which is preliminary data.</text>
</comment>
<evidence type="ECO:0008006" key="5">
    <source>
        <dbReference type="Google" id="ProtNLM"/>
    </source>
</evidence>
<protein>
    <recommendedName>
        <fullName evidence="5">Acid shock protein</fullName>
    </recommendedName>
</protein>
<accession>A0A7Y7WCW7</accession>
<sequence length="76" mass="8122">MLNSKRLKALAMAIVVAQLGVVPMVMAQAQVAPITQTQKVTSEKAGMQLAKKHKKHKHHKKTMSSVTQSVSASATA</sequence>
<feature type="compositionally biased region" description="Basic residues" evidence="1">
    <location>
        <begin position="50"/>
        <end position="62"/>
    </location>
</feature>
<dbReference type="AlphaFoldDB" id="A0A7Y7WCW7"/>
<evidence type="ECO:0000313" key="3">
    <source>
        <dbReference type="EMBL" id="NWB46628.1"/>
    </source>
</evidence>
<organism evidence="3 4">
    <name type="scientific">Pseudomonas gingeri</name>
    <dbReference type="NCBI Taxonomy" id="117681"/>
    <lineage>
        <taxon>Bacteria</taxon>
        <taxon>Pseudomonadati</taxon>
        <taxon>Pseudomonadota</taxon>
        <taxon>Gammaproteobacteria</taxon>
        <taxon>Pseudomonadales</taxon>
        <taxon>Pseudomonadaceae</taxon>
        <taxon>Pseudomonas</taxon>
    </lineage>
</organism>
<dbReference type="EMBL" id="JACAPU010000012">
    <property type="protein sequence ID" value="NWB46628.1"/>
    <property type="molecule type" value="Genomic_DNA"/>
</dbReference>
<evidence type="ECO:0000256" key="1">
    <source>
        <dbReference type="SAM" id="MobiDB-lite"/>
    </source>
</evidence>